<dbReference type="AlphaFoldDB" id="A0A9P7V326"/>
<dbReference type="OrthoDB" id="10265068at2759"/>
<dbReference type="InterPro" id="IPR045138">
    <property type="entry name" value="MeCP2/MBD4"/>
</dbReference>
<organism evidence="5 6">
    <name type="scientific">Marasmius oreades</name>
    <name type="common">fairy-ring Marasmius</name>
    <dbReference type="NCBI Taxonomy" id="181124"/>
    <lineage>
        <taxon>Eukaryota</taxon>
        <taxon>Fungi</taxon>
        <taxon>Dikarya</taxon>
        <taxon>Basidiomycota</taxon>
        <taxon>Agaricomycotina</taxon>
        <taxon>Agaricomycetes</taxon>
        <taxon>Agaricomycetidae</taxon>
        <taxon>Agaricales</taxon>
        <taxon>Marasmiineae</taxon>
        <taxon>Marasmiaceae</taxon>
        <taxon>Marasmius</taxon>
    </lineage>
</organism>
<gene>
    <name evidence="5" type="ORF">E1B28_001203</name>
</gene>
<feature type="region of interest" description="Disordered" evidence="3">
    <location>
        <begin position="114"/>
        <end position="149"/>
    </location>
</feature>
<dbReference type="GO" id="GO:0003824">
    <property type="term" value="F:catalytic activity"/>
    <property type="evidence" value="ECO:0007669"/>
    <property type="project" value="InterPro"/>
</dbReference>
<feature type="domain" description="HhH-GPD" evidence="4">
    <location>
        <begin position="47"/>
        <end position="140"/>
    </location>
</feature>
<name>A0A9P7V326_9AGAR</name>
<sequence>MSKTPSSYVSSPYFQNTTEDLYRKLEALKPSLVQECVAHDPWKLLVAVTLLNKTTARVALPVFWNLMSKWETPWAMSQANERQLRDLIHPLGTYTIRSRRLIELSKAYLIDPPTTYDARPSRPRVPSPSKNSKSTRLKPDLPPLSSPRLREGRVRYPATPISHLPGAGPYALDSYRIFCTTYDDPFSEEWKLVIPTDKELIAYLRWKWAINEHMEWFPETGSTQPATPSYLSRLLIYLALRREGQNMNQILN</sequence>
<reference evidence="5" key="1">
    <citation type="journal article" date="2021" name="Genome Biol. Evol.">
        <title>The assembled and annotated genome of the fairy-ring fungus Marasmius oreades.</title>
        <authorList>
            <person name="Hiltunen M."/>
            <person name="Ament-Velasquez S.L."/>
            <person name="Johannesson H."/>
        </authorList>
    </citation>
    <scope>NUCLEOTIDE SEQUENCE</scope>
    <source>
        <strain evidence="5">03SP1</strain>
    </source>
</reference>
<proteinExistence type="predicted"/>
<dbReference type="Proteomes" id="UP001049176">
    <property type="component" value="Chromosome 1"/>
</dbReference>
<dbReference type="GeneID" id="66070279"/>
<accession>A0A9P7V326</accession>
<dbReference type="Pfam" id="PF00730">
    <property type="entry name" value="HhH-GPD"/>
    <property type="match status" value="1"/>
</dbReference>
<keyword evidence="2" id="KW-0539">Nucleus</keyword>
<evidence type="ECO:0000259" key="4">
    <source>
        <dbReference type="Pfam" id="PF00730"/>
    </source>
</evidence>
<evidence type="ECO:0000313" key="5">
    <source>
        <dbReference type="EMBL" id="KAG7099347.1"/>
    </source>
</evidence>
<dbReference type="InterPro" id="IPR011257">
    <property type="entry name" value="DNA_glycosylase"/>
</dbReference>
<dbReference type="GO" id="GO:0003677">
    <property type="term" value="F:DNA binding"/>
    <property type="evidence" value="ECO:0007669"/>
    <property type="project" value="InterPro"/>
</dbReference>
<dbReference type="GO" id="GO:0006285">
    <property type="term" value="P:base-excision repair, AP site formation"/>
    <property type="evidence" value="ECO:0007669"/>
    <property type="project" value="UniProtKB-ARBA"/>
</dbReference>
<evidence type="ECO:0000256" key="2">
    <source>
        <dbReference type="ARBA" id="ARBA00023242"/>
    </source>
</evidence>
<evidence type="ECO:0000256" key="3">
    <source>
        <dbReference type="SAM" id="MobiDB-lite"/>
    </source>
</evidence>
<dbReference type="GO" id="GO:0005634">
    <property type="term" value="C:nucleus"/>
    <property type="evidence" value="ECO:0007669"/>
    <property type="project" value="UniProtKB-SubCell"/>
</dbReference>
<dbReference type="PANTHER" id="PTHR15074:SF0">
    <property type="entry name" value="METHYL-CPG-BINDING DOMAIN PROTEIN 4-LIKE PROTEIN"/>
    <property type="match status" value="1"/>
</dbReference>
<comment type="subcellular location">
    <subcellularLocation>
        <location evidence="1">Nucleus</location>
    </subcellularLocation>
</comment>
<keyword evidence="6" id="KW-1185">Reference proteome</keyword>
<dbReference type="Gene3D" id="1.10.340.30">
    <property type="entry name" value="Hypothetical protein, domain 2"/>
    <property type="match status" value="1"/>
</dbReference>
<dbReference type="SUPFAM" id="SSF48150">
    <property type="entry name" value="DNA-glycosylase"/>
    <property type="match status" value="1"/>
</dbReference>
<dbReference type="PANTHER" id="PTHR15074">
    <property type="entry name" value="METHYL-CPG-BINDING PROTEIN"/>
    <property type="match status" value="1"/>
</dbReference>
<protein>
    <recommendedName>
        <fullName evidence="4">HhH-GPD domain-containing protein</fullName>
    </recommendedName>
</protein>
<dbReference type="EMBL" id="CM032181">
    <property type="protein sequence ID" value="KAG7099347.1"/>
    <property type="molecule type" value="Genomic_DNA"/>
</dbReference>
<dbReference type="KEGG" id="more:E1B28_001203"/>
<evidence type="ECO:0000313" key="6">
    <source>
        <dbReference type="Proteomes" id="UP001049176"/>
    </source>
</evidence>
<dbReference type="RefSeq" id="XP_043015817.1">
    <property type="nucleotide sequence ID" value="XM_043147112.1"/>
</dbReference>
<comment type="caution">
    <text evidence="5">The sequence shown here is derived from an EMBL/GenBank/DDBJ whole genome shotgun (WGS) entry which is preliminary data.</text>
</comment>
<evidence type="ECO:0000256" key="1">
    <source>
        <dbReference type="ARBA" id="ARBA00004123"/>
    </source>
</evidence>
<dbReference type="InterPro" id="IPR003265">
    <property type="entry name" value="HhH-GPD_domain"/>
</dbReference>